<accession>A0A510UKH6</accession>
<gene>
    <name evidence="1" type="ORF">AFI02nite_31800</name>
</gene>
<protein>
    <submittedName>
        <fullName evidence="1">Uncharacterized protein</fullName>
    </submittedName>
</protein>
<comment type="caution">
    <text evidence="1">The sequence shown here is derived from an EMBL/GenBank/DDBJ whole genome shotgun (WGS) entry which is preliminary data.</text>
</comment>
<sequence>MTRKNGFPAELLKKLSSAFTFVDNGSNKSGFGVNNKTQTIINEKKPSAMSS</sequence>
<organism evidence="1 2">
    <name type="scientific">Aliivibrio fischeri</name>
    <name type="common">Vibrio fischeri</name>
    <dbReference type="NCBI Taxonomy" id="668"/>
    <lineage>
        <taxon>Bacteria</taxon>
        <taxon>Pseudomonadati</taxon>
        <taxon>Pseudomonadota</taxon>
        <taxon>Gammaproteobacteria</taxon>
        <taxon>Vibrionales</taxon>
        <taxon>Vibrionaceae</taxon>
        <taxon>Aliivibrio</taxon>
    </lineage>
</organism>
<name>A0A510UKH6_ALIFS</name>
<dbReference type="AlphaFoldDB" id="A0A510UKH6"/>
<proteinExistence type="predicted"/>
<dbReference type="Proteomes" id="UP000321787">
    <property type="component" value="Unassembled WGS sequence"/>
</dbReference>
<evidence type="ECO:0000313" key="2">
    <source>
        <dbReference type="Proteomes" id="UP000321787"/>
    </source>
</evidence>
<reference evidence="1 2" key="1">
    <citation type="submission" date="2019-07" db="EMBL/GenBank/DDBJ databases">
        <title>Whole genome shotgun sequence of Aliivibrio fischeri NBRC 101058.</title>
        <authorList>
            <person name="Hosoyama A."/>
            <person name="Uohara A."/>
            <person name="Ohji S."/>
            <person name="Ichikawa N."/>
        </authorList>
    </citation>
    <scope>NUCLEOTIDE SEQUENCE [LARGE SCALE GENOMIC DNA]</scope>
    <source>
        <strain evidence="1 2">NBRC 101058</strain>
    </source>
</reference>
<dbReference type="EMBL" id="BJTZ01000025">
    <property type="protein sequence ID" value="GEK15144.1"/>
    <property type="molecule type" value="Genomic_DNA"/>
</dbReference>
<evidence type="ECO:0000313" key="1">
    <source>
        <dbReference type="EMBL" id="GEK15144.1"/>
    </source>
</evidence>